<dbReference type="AlphaFoldDB" id="A0A5S4VFY7"/>
<dbReference type="EMBL" id="VSTG01000012">
    <property type="protein sequence ID" value="TYL57246.1"/>
    <property type="molecule type" value="Genomic_DNA"/>
</dbReference>
<sequence length="105" mass="11694">MWISAVSATFLENFPAVSLGLGSCFGDFSDFSYFFGEFSGCFAGIRGAVLWISAVSATFFKNFSSFWAGLGSCFRSFMDYSYLRPAYYQPMAIVHYANLVWGILC</sequence>
<name>A0A5S4VFY7_9FIRM</name>
<comment type="caution">
    <text evidence="1">The sequence shown here is derived from an EMBL/GenBank/DDBJ whole genome shotgun (WGS) entry which is preliminary data.</text>
</comment>
<protein>
    <submittedName>
        <fullName evidence="1">Uncharacterized protein</fullName>
    </submittedName>
</protein>
<organism evidence="1 2">
    <name type="scientific">Agathobacter rectalis</name>
    <dbReference type="NCBI Taxonomy" id="39491"/>
    <lineage>
        <taxon>Bacteria</taxon>
        <taxon>Bacillati</taxon>
        <taxon>Bacillota</taxon>
        <taxon>Clostridia</taxon>
        <taxon>Lachnospirales</taxon>
        <taxon>Lachnospiraceae</taxon>
        <taxon>Agathobacter</taxon>
    </lineage>
</organism>
<evidence type="ECO:0000313" key="1">
    <source>
        <dbReference type="EMBL" id="TYL57246.1"/>
    </source>
</evidence>
<dbReference type="Proteomes" id="UP000324325">
    <property type="component" value="Unassembled WGS sequence"/>
</dbReference>
<gene>
    <name evidence="1" type="ORF">FYL37_09650</name>
</gene>
<proteinExistence type="predicted"/>
<reference evidence="1 2" key="1">
    <citation type="submission" date="2019-08" db="EMBL/GenBank/DDBJ databases">
        <authorList>
            <person name="Duncan S."/>
            <person name="Walker A."/>
        </authorList>
    </citation>
    <scope>NUCLEOTIDE SEQUENCE [LARGE SCALE GENOMIC DNA]</scope>
    <source>
        <strain evidence="1 2">L2-21</strain>
    </source>
</reference>
<reference evidence="1 2" key="2">
    <citation type="submission" date="2019-09" db="EMBL/GenBank/DDBJ databases">
        <title>Strain-level analysis of Eubacterium rectale using genomes from metagenomes.</title>
        <authorList>
            <person name="Karcher N."/>
            <person name="Segata N."/>
        </authorList>
    </citation>
    <scope>NUCLEOTIDE SEQUENCE [LARGE SCALE GENOMIC DNA]</scope>
    <source>
        <strain evidence="1 2">L2-21</strain>
    </source>
</reference>
<accession>A0A5S4VFY7</accession>
<evidence type="ECO:0000313" key="2">
    <source>
        <dbReference type="Proteomes" id="UP000324325"/>
    </source>
</evidence>